<accession>A0ABP0CLJ4</accession>
<evidence type="ECO:0000256" key="5">
    <source>
        <dbReference type="SAM" id="Phobius"/>
    </source>
</evidence>
<evidence type="ECO:0000256" key="4">
    <source>
        <dbReference type="ARBA" id="ARBA00023136"/>
    </source>
</evidence>
<comment type="subcellular location">
    <subcellularLocation>
        <location evidence="1">Membrane</location>
        <topology evidence="1">Multi-pass membrane protein</topology>
    </subcellularLocation>
</comment>
<keyword evidence="3 5" id="KW-1133">Transmembrane helix</keyword>
<feature type="transmembrane region" description="Helical" evidence="5">
    <location>
        <begin position="12"/>
        <end position="32"/>
    </location>
</feature>
<dbReference type="PANTHER" id="PTHR39608:SF1">
    <property type="entry name" value="INTEGRAL MEMBRANE PROTEIN (AFU_ORTHOLOGUE AFUA_5G08640)"/>
    <property type="match status" value="1"/>
</dbReference>
<evidence type="ECO:0000313" key="8">
    <source>
        <dbReference type="Proteomes" id="UP001642405"/>
    </source>
</evidence>
<evidence type="ECO:0000256" key="2">
    <source>
        <dbReference type="ARBA" id="ARBA00022692"/>
    </source>
</evidence>
<gene>
    <name evidence="7" type="ORF">SCUCBS95973_008102</name>
</gene>
<name>A0ABP0CLJ4_9PEZI</name>
<feature type="transmembrane region" description="Helical" evidence="5">
    <location>
        <begin position="121"/>
        <end position="142"/>
    </location>
</feature>
<evidence type="ECO:0000256" key="1">
    <source>
        <dbReference type="ARBA" id="ARBA00004141"/>
    </source>
</evidence>
<keyword evidence="8" id="KW-1185">Reference proteome</keyword>
<evidence type="ECO:0000256" key="3">
    <source>
        <dbReference type="ARBA" id="ARBA00022989"/>
    </source>
</evidence>
<reference evidence="7 8" key="1">
    <citation type="submission" date="2024-01" db="EMBL/GenBank/DDBJ databases">
        <authorList>
            <person name="Allen C."/>
            <person name="Tagirdzhanova G."/>
        </authorList>
    </citation>
    <scope>NUCLEOTIDE SEQUENCE [LARGE SCALE GENOMIC DNA]</scope>
</reference>
<feature type="transmembrane region" description="Helical" evidence="5">
    <location>
        <begin position="44"/>
        <end position="64"/>
    </location>
</feature>
<organism evidence="7 8">
    <name type="scientific">Sporothrix curviconia</name>
    <dbReference type="NCBI Taxonomy" id="1260050"/>
    <lineage>
        <taxon>Eukaryota</taxon>
        <taxon>Fungi</taxon>
        <taxon>Dikarya</taxon>
        <taxon>Ascomycota</taxon>
        <taxon>Pezizomycotina</taxon>
        <taxon>Sordariomycetes</taxon>
        <taxon>Sordariomycetidae</taxon>
        <taxon>Ophiostomatales</taxon>
        <taxon>Ophiostomataceae</taxon>
        <taxon>Sporothrix</taxon>
    </lineage>
</organism>
<dbReference type="InterPro" id="IPR008253">
    <property type="entry name" value="Marvel"/>
</dbReference>
<dbReference type="Pfam" id="PF01284">
    <property type="entry name" value="MARVEL"/>
    <property type="match status" value="1"/>
</dbReference>
<keyword evidence="2 5" id="KW-0812">Transmembrane</keyword>
<protein>
    <recommendedName>
        <fullName evidence="6">MARVEL domain-containing protein</fullName>
    </recommendedName>
</protein>
<dbReference type="EMBL" id="CAWUHB010000061">
    <property type="protein sequence ID" value="CAK7231966.1"/>
    <property type="molecule type" value="Genomic_DNA"/>
</dbReference>
<proteinExistence type="predicted"/>
<sequence length="171" mass="19477">MLLADLFSMLLRLAELAFATITAALTGVYLHAVRGSSSWDQARFIYTEVVAGLSILLAIIWLFPFSGSFIHWPVDFIISVLWFVAFGLLVNWLHGSCGYVFDWTGIDINSNDNCPEWKANIAFSFLSAICWLVSALLGIYWVHRHRTTYANTAPAGTTKGYHNRRWYRSRY</sequence>
<comment type="caution">
    <text evidence="7">The sequence shown here is derived from an EMBL/GenBank/DDBJ whole genome shotgun (WGS) entry which is preliminary data.</text>
</comment>
<feature type="transmembrane region" description="Helical" evidence="5">
    <location>
        <begin position="76"/>
        <end position="101"/>
    </location>
</feature>
<keyword evidence="4 5" id="KW-0472">Membrane</keyword>
<dbReference type="PANTHER" id="PTHR39608">
    <property type="entry name" value="INTEGRAL MEMBRANE PROTEIN (AFU_ORTHOLOGUE AFUA_5G08640)"/>
    <property type="match status" value="1"/>
</dbReference>
<feature type="domain" description="MARVEL" evidence="6">
    <location>
        <begin position="8"/>
        <end position="137"/>
    </location>
</feature>
<evidence type="ECO:0000313" key="7">
    <source>
        <dbReference type="EMBL" id="CAK7231966.1"/>
    </source>
</evidence>
<dbReference type="Proteomes" id="UP001642405">
    <property type="component" value="Unassembled WGS sequence"/>
</dbReference>
<evidence type="ECO:0000259" key="6">
    <source>
        <dbReference type="Pfam" id="PF01284"/>
    </source>
</evidence>